<sequence length="178" mass="20212">MDLSTSEYSSGCASGWTMYLDPFSSSNVQWNRSMEYDNDFQSKGPNYVDEDEEDLSMLSDASSGPPHFHHDEDSSEETRYNSTMTISESKRSKNRMKVKEKKRNQPSYHHLDDTASSHVLSYSKAPQRALFFENNAVHNNDKYFVARDSGLSQGQGFSATNCKKGKSGLKKHFGFFKS</sequence>
<evidence type="ECO:0000256" key="1">
    <source>
        <dbReference type="ARBA" id="ARBA00004496"/>
    </source>
</evidence>
<feature type="compositionally biased region" description="Basic residues" evidence="7">
    <location>
        <begin position="92"/>
        <end position="104"/>
    </location>
</feature>
<dbReference type="GO" id="GO:0005737">
    <property type="term" value="C:cytoplasm"/>
    <property type="evidence" value="ECO:0007669"/>
    <property type="project" value="UniProtKB-SubCell"/>
</dbReference>
<reference evidence="8" key="1">
    <citation type="submission" date="2023-03" db="EMBL/GenBank/DDBJ databases">
        <authorList>
            <person name="Julca I."/>
        </authorList>
    </citation>
    <scope>NUCLEOTIDE SEQUENCE</scope>
</reference>
<proteinExistence type="inferred from homology"/>
<evidence type="ECO:0000256" key="4">
    <source>
        <dbReference type="ARBA" id="ARBA00022864"/>
    </source>
</evidence>
<accession>A0AAV1E867</accession>
<evidence type="ECO:0000256" key="5">
    <source>
        <dbReference type="ARBA" id="ARBA00023242"/>
    </source>
</evidence>
<feature type="compositionally biased region" description="Basic and acidic residues" evidence="7">
    <location>
        <begin position="68"/>
        <end position="79"/>
    </location>
</feature>
<keyword evidence="5" id="KW-0539">Nucleus</keyword>
<comment type="similarity">
    <text evidence="6">Belongs to the SOFL plant protein family.</text>
</comment>
<evidence type="ECO:0000256" key="2">
    <source>
        <dbReference type="ARBA" id="ARBA00022490"/>
    </source>
</evidence>
<keyword evidence="9" id="KW-1185">Reference proteome</keyword>
<name>A0AAV1E867_OLDCO</name>
<dbReference type="GO" id="GO:0009691">
    <property type="term" value="P:cytokinin biosynthetic process"/>
    <property type="evidence" value="ECO:0007669"/>
    <property type="project" value="UniProtKB-KW"/>
</dbReference>
<feature type="region of interest" description="Disordered" evidence="7">
    <location>
        <begin position="39"/>
        <end position="115"/>
    </location>
</feature>
<dbReference type="EMBL" id="OX459125">
    <property type="protein sequence ID" value="CAI9115870.1"/>
    <property type="molecule type" value="Genomic_DNA"/>
</dbReference>
<evidence type="ECO:0000313" key="8">
    <source>
        <dbReference type="EMBL" id="CAI9115870.1"/>
    </source>
</evidence>
<dbReference type="AlphaFoldDB" id="A0AAV1E867"/>
<protein>
    <submittedName>
        <fullName evidence="8">OLC1v1016882C2</fullName>
    </submittedName>
</protein>
<dbReference type="InterPro" id="IPR044670">
    <property type="entry name" value="SOFL"/>
</dbReference>
<dbReference type="Proteomes" id="UP001161247">
    <property type="component" value="Chromosome 8"/>
</dbReference>
<evidence type="ECO:0000256" key="7">
    <source>
        <dbReference type="SAM" id="MobiDB-lite"/>
    </source>
</evidence>
<organism evidence="8 9">
    <name type="scientific">Oldenlandia corymbosa var. corymbosa</name>
    <dbReference type="NCBI Taxonomy" id="529605"/>
    <lineage>
        <taxon>Eukaryota</taxon>
        <taxon>Viridiplantae</taxon>
        <taxon>Streptophyta</taxon>
        <taxon>Embryophyta</taxon>
        <taxon>Tracheophyta</taxon>
        <taxon>Spermatophyta</taxon>
        <taxon>Magnoliopsida</taxon>
        <taxon>eudicotyledons</taxon>
        <taxon>Gunneridae</taxon>
        <taxon>Pentapetalae</taxon>
        <taxon>asterids</taxon>
        <taxon>lamiids</taxon>
        <taxon>Gentianales</taxon>
        <taxon>Rubiaceae</taxon>
        <taxon>Rubioideae</taxon>
        <taxon>Spermacoceae</taxon>
        <taxon>Hedyotis-Oldenlandia complex</taxon>
        <taxon>Oldenlandia</taxon>
    </lineage>
</organism>
<keyword evidence="4" id="KW-0932">Cytokinin signaling pathway</keyword>
<evidence type="ECO:0000256" key="6">
    <source>
        <dbReference type="ARBA" id="ARBA00024199"/>
    </source>
</evidence>
<gene>
    <name evidence="8" type="ORF">OLC1_LOCUS22308</name>
</gene>
<dbReference type="PANTHER" id="PTHR33347:SF34">
    <property type="entry name" value="PROTEIN SOB FIVE-LIKE 6"/>
    <property type="match status" value="1"/>
</dbReference>
<evidence type="ECO:0000256" key="3">
    <source>
        <dbReference type="ARBA" id="ARBA00022712"/>
    </source>
</evidence>
<keyword evidence="3" id="KW-0203">Cytokinin biosynthesis</keyword>
<comment type="subcellular location">
    <subcellularLocation>
        <location evidence="1">Cytoplasm</location>
    </subcellularLocation>
</comment>
<evidence type="ECO:0000313" key="9">
    <source>
        <dbReference type="Proteomes" id="UP001161247"/>
    </source>
</evidence>
<keyword evidence="2" id="KW-0963">Cytoplasm</keyword>
<dbReference type="PANTHER" id="PTHR33347">
    <property type="entry name" value="OSJNBA0091C07.3 PROTEIN"/>
    <property type="match status" value="1"/>
</dbReference>
<dbReference type="GO" id="GO:0009736">
    <property type="term" value="P:cytokinin-activated signaling pathway"/>
    <property type="evidence" value="ECO:0007669"/>
    <property type="project" value="UniProtKB-KW"/>
</dbReference>